<gene>
    <name evidence="1" type="ORF">MM415B00627_0044</name>
</gene>
<evidence type="ECO:0000313" key="1">
    <source>
        <dbReference type="EMBL" id="QJA63462.1"/>
    </source>
</evidence>
<proteinExistence type="predicted"/>
<organism evidence="1">
    <name type="scientific">viral metagenome</name>
    <dbReference type="NCBI Taxonomy" id="1070528"/>
    <lineage>
        <taxon>unclassified sequences</taxon>
        <taxon>metagenomes</taxon>
        <taxon>organismal metagenomes</taxon>
    </lineage>
</organism>
<protein>
    <submittedName>
        <fullName evidence="1">Uncharacterized protein</fullName>
    </submittedName>
</protein>
<reference evidence="1" key="1">
    <citation type="submission" date="2020-03" db="EMBL/GenBank/DDBJ databases">
        <title>The deep terrestrial virosphere.</title>
        <authorList>
            <person name="Holmfeldt K."/>
            <person name="Nilsson E."/>
            <person name="Simone D."/>
            <person name="Lopez-Fernandez M."/>
            <person name="Wu X."/>
            <person name="de Brujin I."/>
            <person name="Lundin D."/>
            <person name="Andersson A."/>
            <person name="Bertilsson S."/>
            <person name="Dopson M."/>
        </authorList>
    </citation>
    <scope>NUCLEOTIDE SEQUENCE</scope>
    <source>
        <strain evidence="1">MM415B00627</strain>
    </source>
</reference>
<accession>A0A6M3J3F6</accession>
<dbReference type="AlphaFoldDB" id="A0A6M3J3F6"/>
<dbReference type="EMBL" id="MT141497">
    <property type="protein sequence ID" value="QJA63462.1"/>
    <property type="molecule type" value="Genomic_DNA"/>
</dbReference>
<name>A0A6M3J3F6_9ZZZZ</name>
<sequence>MPDLRLAHYQAAAVESILQANLETKLTAITAEIGDSLALRAPAAAQYYRGAGAEDLAFSGALPAFVLRWEGLVYPDAYRSEKLRQHAWSLLFVEECNVAVGGLTPQEVLEERCQRVMVGVAQCFQDNLQLVVSSVSYASAILIDRVVPTEPVVEEDLWTRSIYMLFRCAFGHS</sequence>